<keyword evidence="4" id="KW-1185">Reference proteome</keyword>
<evidence type="ECO:0000313" key="4">
    <source>
        <dbReference type="Proteomes" id="UP001549691"/>
    </source>
</evidence>
<protein>
    <submittedName>
        <fullName evidence="3">Uncharacterized protein</fullName>
    </submittedName>
</protein>
<reference evidence="3 4" key="1">
    <citation type="submission" date="2024-07" db="EMBL/GenBank/DDBJ databases">
        <title>Uliginosibacterium flavum JJ3220;KACC:17644.</title>
        <authorList>
            <person name="Kim M.K."/>
        </authorList>
    </citation>
    <scope>NUCLEOTIDE SEQUENCE [LARGE SCALE GENOMIC DNA]</scope>
    <source>
        <strain evidence="3 4">KACC:17644</strain>
    </source>
</reference>
<dbReference type="RefSeq" id="WP_354602449.1">
    <property type="nucleotide sequence ID" value="NZ_JBEWZI010000025.1"/>
</dbReference>
<keyword evidence="2" id="KW-0732">Signal</keyword>
<feature type="region of interest" description="Disordered" evidence="1">
    <location>
        <begin position="27"/>
        <end position="59"/>
    </location>
</feature>
<evidence type="ECO:0000256" key="1">
    <source>
        <dbReference type="SAM" id="MobiDB-lite"/>
    </source>
</evidence>
<dbReference type="EMBL" id="JBEWZI010000025">
    <property type="protein sequence ID" value="MET7015994.1"/>
    <property type="molecule type" value="Genomic_DNA"/>
</dbReference>
<dbReference type="Proteomes" id="UP001549691">
    <property type="component" value="Unassembled WGS sequence"/>
</dbReference>
<proteinExistence type="predicted"/>
<organism evidence="3 4">
    <name type="scientific">Uliginosibacterium flavum</name>
    <dbReference type="NCBI Taxonomy" id="1396831"/>
    <lineage>
        <taxon>Bacteria</taxon>
        <taxon>Pseudomonadati</taxon>
        <taxon>Pseudomonadota</taxon>
        <taxon>Betaproteobacteria</taxon>
        <taxon>Rhodocyclales</taxon>
        <taxon>Zoogloeaceae</taxon>
        <taxon>Uliginosibacterium</taxon>
    </lineage>
</organism>
<evidence type="ECO:0000313" key="3">
    <source>
        <dbReference type="EMBL" id="MET7015994.1"/>
    </source>
</evidence>
<feature type="chain" id="PRO_5046986775" evidence="2">
    <location>
        <begin position="23"/>
        <end position="193"/>
    </location>
</feature>
<sequence>MKVLALILSVILFAGCSSPAPVEPVAVKPTPAPTPAPDAAPGKDPGDTTVKTELPRGKPGSLLSKIDRARLSAQVQQAPKAINIKQRCSFRNETGYNGSTLVEIANNEVKALSTQIAVPLHGGSCSFEGSGFRQVARAPSIELRHNDGCTVRIWTQGKQLTISYSKCSARCSNPEVFKYVWPVLIDQPSGKCD</sequence>
<evidence type="ECO:0000256" key="2">
    <source>
        <dbReference type="SAM" id="SignalP"/>
    </source>
</evidence>
<feature type="signal peptide" evidence="2">
    <location>
        <begin position="1"/>
        <end position="22"/>
    </location>
</feature>
<accession>A0ABV2TPZ1</accession>
<dbReference type="PROSITE" id="PS51257">
    <property type="entry name" value="PROKAR_LIPOPROTEIN"/>
    <property type="match status" value="1"/>
</dbReference>
<gene>
    <name evidence="3" type="ORF">ABXR19_17535</name>
</gene>
<name>A0ABV2TPZ1_9RHOO</name>
<comment type="caution">
    <text evidence="3">The sequence shown here is derived from an EMBL/GenBank/DDBJ whole genome shotgun (WGS) entry which is preliminary data.</text>
</comment>